<reference evidence="2 3" key="1">
    <citation type="submission" date="2020-07" db="EMBL/GenBank/DDBJ databases">
        <title>Genomic Encyclopedia of Type Strains, Phase IV (KMG-V): Genome sequencing to study the core and pangenomes of soil and plant-associated prokaryotes.</title>
        <authorList>
            <person name="Whitman W."/>
        </authorList>
    </citation>
    <scope>NUCLEOTIDE SEQUENCE [LARGE SCALE GENOMIC DNA]</scope>
    <source>
        <strain evidence="2 3">C14</strain>
    </source>
</reference>
<dbReference type="PANTHER" id="PTHR30399">
    <property type="entry name" value="UNCHARACTERIZED PROTEIN YGJP"/>
    <property type="match status" value="1"/>
</dbReference>
<dbReference type="PANTHER" id="PTHR30399:SF1">
    <property type="entry name" value="UTP PYROPHOSPHATASE"/>
    <property type="match status" value="1"/>
</dbReference>
<gene>
    <name evidence="2" type="ORF">HNP95_001115</name>
</gene>
<organism evidence="2 3">
    <name type="scientific">Methanococcus maripaludis</name>
    <name type="common">Methanococcus deltae</name>
    <dbReference type="NCBI Taxonomy" id="39152"/>
    <lineage>
        <taxon>Archaea</taxon>
        <taxon>Methanobacteriati</taxon>
        <taxon>Methanobacteriota</taxon>
        <taxon>Methanomada group</taxon>
        <taxon>Methanococci</taxon>
        <taxon>Methanococcales</taxon>
        <taxon>Methanococcaceae</taxon>
        <taxon>Methanococcus</taxon>
    </lineage>
</organism>
<evidence type="ECO:0000313" key="3">
    <source>
        <dbReference type="Proteomes" id="UP000571751"/>
    </source>
</evidence>
<dbReference type="CDD" id="cd07344">
    <property type="entry name" value="M48_yhfN_like"/>
    <property type="match status" value="1"/>
</dbReference>
<dbReference type="Proteomes" id="UP000571751">
    <property type="component" value="Unassembled WGS sequence"/>
</dbReference>
<dbReference type="RefSeq" id="WP_220126359.1">
    <property type="nucleotide sequence ID" value="NZ_JACDUP010000002.1"/>
</dbReference>
<proteinExistence type="predicted"/>
<evidence type="ECO:0000313" key="2">
    <source>
        <dbReference type="EMBL" id="MBA2868936.1"/>
    </source>
</evidence>
<accession>A0A7J9PS07</accession>
<dbReference type="Gene3D" id="3.30.2010.10">
    <property type="entry name" value="Metalloproteases ('zincins'), catalytic domain"/>
    <property type="match status" value="1"/>
</dbReference>
<dbReference type="Pfam" id="PF01863">
    <property type="entry name" value="YgjP-like"/>
    <property type="match status" value="1"/>
</dbReference>
<feature type="domain" description="YgjP-like metallopeptidase" evidence="1">
    <location>
        <begin position="13"/>
        <end position="220"/>
    </location>
</feature>
<evidence type="ECO:0000259" key="1">
    <source>
        <dbReference type="Pfam" id="PF01863"/>
    </source>
</evidence>
<dbReference type="AlphaFoldDB" id="A0A7J9PS07"/>
<name>A0A7J9PS07_METMI</name>
<comment type="caution">
    <text evidence="2">The sequence shown here is derived from an EMBL/GenBank/DDBJ whole genome shotgun (WGS) entry which is preliminary data.</text>
</comment>
<dbReference type="InterPro" id="IPR002725">
    <property type="entry name" value="YgjP-like_metallopeptidase"/>
</dbReference>
<dbReference type="InterPro" id="IPR053136">
    <property type="entry name" value="UTP_pyrophosphatase-like"/>
</dbReference>
<protein>
    <recommendedName>
        <fullName evidence="1">YgjP-like metallopeptidase domain-containing protein</fullName>
    </recommendedName>
</protein>
<dbReference type="EMBL" id="JACDUP010000002">
    <property type="protein sequence ID" value="MBA2868936.1"/>
    <property type="molecule type" value="Genomic_DNA"/>
</dbReference>
<sequence length="221" mass="27160">MIENVEIIRKDIKNIYLVVNPDCSVVLKAPLSVPDEFIKSYLKKKEFWIEKQVKQFKEFQPNCTEKRYVSGESFNYLGKSYRLKVHKSEEEKVSLYRGYLHLYIKNKEDVERKKKLLDIWYRSKAEEKLFEIFNKHYTKITDNKPQMAIRSMKRRWGSCDFEKNKIMLNPKLIEKPKYCIEYVVFHELTHLKYPNHNKEFYNHLTYLMPDWEWRRERLNEN</sequence>